<evidence type="ECO:0000256" key="3">
    <source>
        <dbReference type="ARBA" id="ARBA00022741"/>
    </source>
</evidence>
<comment type="similarity">
    <text evidence="10">Belongs to the class-I aminoacyl-tRNA synthetase family.</text>
</comment>
<dbReference type="GO" id="GO:0006437">
    <property type="term" value="P:tyrosyl-tRNA aminoacylation"/>
    <property type="evidence" value="ECO:0007669"/>
    <property type="project" value="InterPro"/>
</dbReference>
<dbReference type="InterPro" id="IPR036986">
    <property type="entry name" value="S4_RNA-bd_sf"/>
</dbReference>
<evidence type="ECO:0000313" key="12">
    <source>
        <dbReference type="Proteomes" id="UP000788993"/>
    </source>
</evidence>
<dbReference type="InterPro" id="IPR024088">
    <property type="entry name" value="Tyr-tRNA-ligase_bac-type"/>
</dbReference>
<comment type="caution">
    <text evidence="11">The sequence shown here is derived from an EMBL/GenBank/DDBJ whole genome shotgun (WGS) entry which is preliminary data.</text>
</comment>
<dbReference type="EMBL" id="JAEUBD010000146">
    <property type="protein sequence ID" value="KAH3676740.1"/>
    <property type="molecule type" value="Genomic_DNA"/>
</dbReference>
<keyword evidence="2 10" id="KW-0436">Ligase</keyword>
<dbReference type="InterPro" id="IPR014729">
    <property type="entry name" value="Rossmann-like_a/b/a_fold"/>
</dbReference>
<reference evidence="11" key="1">
    <citation type="journal article" date="2021" name="Open Biol.">
        <title>Shared evolutionary footprints suggest mitochondrial oxidative damage underlies multiple complex I losses in fungi.</title>
        <authorList>
            <person name="Schikora-Tamarit M.A."/>
            <person name="Marcet-Houben M."/>
            <person name="Nosek J."/>
            <person name="Gabaldon T."/>
        </authorList>
    </citation>
    <scope>NUCLEOTIDE SEQUENCE</scope>
    <source>
        <strain evidence="11">NCAIM Y.01608</strain>
    </source>
</reference>
<dbReference type="PANTHER" id="PTHR11766">
    <property type="entry name" value="TYROSYL-TRNA SYNTHETASE"/>
    <property type="match status" value="1"/>
</dbReference>
<comment type="catalytic activity">
    <reaction evidence="8 10">
        <text>tRNA(Tyr) + L-tyrosine + ATP = L-tyrosyl-tRNA(Tyr) + AMP + diphosphate + H(+)</text>
        <dbReference type="Rhea" id="RHEA:10220"/>
        <dbReference type="Rhea" id="RHEA-COMP:9706"/>
        <dbReference type="Rhea" id="RHEA-COMP:9707"/>
        <dbReference type="ChEBI" id="CHEBI:15378"/>
        <dbReference type="ChEBI" id="CHEBI:30616"/>
        <dbReference type="ChEBI" id="CHEBI:33019"/>
        <dbReference type="ChEBI" id="CHEBI:58315"/>
        <dbReference type="ChEBI" id="CHEBI:78442"/>
        <dbReference type="ChEBI" id="CHEBI:78536"/>
        <dbReference type="ChEBI" id="CHEBI:456215"/>
        <dbReference type="EC" id="6.1.1.1"/>
    </reaction>
</comment>
<evidence type="ECO:0000256" key="9">
    <source>
        <dbReference type="PROSITE-ProRule" id="PRU00182"/>
    </source>
</evidence>
<protein>
    <recommendedName>
        <fullName evidence="1 10">Tyrosine--tRNA ligase</fullName>
        <ecNumber evidence="1 10">6.1.1.1</ecNumber>
    </recommendedName>
    <alternativeName>
        <fullName evidence="7 10">Tyrosyl-tRNA synthetase</fullName>
    </alternativeName>
</protein>
<evidence type="ECO:0000256" key="8">
    <source>
        <dbReference type="ARBA" id="ARBA00048248"/>
    </source>
</evidence>
<accession>A0A9P8PSF9</accession>
<dbReference type="PROSITE" id="PS00178">
    <property type="entry name" value="AA_TRNA_LIGASE_I"/>
    <property type="match status" value="1"/>
</dbReference>
<evidence type="ECO:0000256" key="4">
    <source>
        <dbReference type="ARBA" id="ARBA00022840"/>
    </source>
</evidence>
<dbReference type="Proteomes" id="UP000788993">
    <property type="component" value="Unassembled WGS sequence"/>
</dbReference>
<dbReference type="PANTHER" id="PTHR11766:SF0">
    <property type="entry name" value="TYROSINE--TRNA LIGASE, MITOCHONDRIAL"/>
    <property type="match status" value="1"/>
</dbReference>
<dbReference type="CDD" id="cd00805">
    <property type="entry name" value="TyrRS_core"/>
    <property type="match status" value="1"/>
</dbReference>
<evidence type="ECO:0000256" key="7">
    <source>
        <dbReference type="ARBA" id="ARBA00033323"/>
    </source>
</evidence>
<keyword evidence="4 10" id="KW-0067">ATP-binding</keyword>
<dbReference type="Gene3D" id="3.10.290.10">
    <property type="entry name" value="RNA-binding S4 domain"/>
    <property type="match status" value="1"/>
</dbReference>
<dbReference type="SUPFAM" id="SSF52374">
    <property type="entry name" value="Nucleotidylyl transferase"/>
    <property type="match status" value="1"/>
</dbReference>
<dbReference type="GO" id="GO:0005829">
    <property type="term" value="C:cytosol"/>
    <property type="evidence" value="ECO:0007669"/>
    <property type="project" value="TreeGrafter"/>
</dbReference>
<evidence type="ECO:0000313" key="11">
    <source>
        <dbReference type="EMBL" id="KAH3676740.1"/>
    </source>
</evidence>
<dbReference type="InterPro" id="IPR002307">
    <property type="entry name" value="Tyr-tRNA-ligase"/>
</dbReference>
<keyword evidence="3 10" id="KW-0547">Nucleotide-binding</keyword>
<evidence type="ECO:0000256" key="5">
    <source>
        <dbReference type="ARBA" id="ARBA00022917"/>
    </source>
</evidence>
<evidence type="ECO:0000256" key="1">
    <source>
        <dbReference type="ARBA" id="ARBA00013160"/>
    </source>
</evidence>
<dbReference type="PROSITE" id="PS50889">
    <property type="entry name" value="S4"/>
    <property type="match status" value="1"/>
</dbReference>
<gene>
    <name evidence="11" type="ORF">OGATHE_001230</name>
</gene>
<dbReference type="Gene3D" id="3.40.50.620">
    <property type="entry name" value="HUPs"/>
    <property type="match status" value="1"/>
</dbReference>
<reference evidence="11" key="2">
    <citation type="submission" date="2021-01" db="EMBL/GenBank/DDBJ databases">
        <authorList>
            <person name="Schikora-Tamarit M.A."/>
        </authorList>
    </citation>
    <scope>NUCLEOTIDE SEQUENCE</scope>
    <source>
        <strain evidence="11">NCAIM Y.01608</strain>
    </source>
</reference>
<dbReference type="GO" id="GO:0005524">
    <property type="term" value="F:ATP binding"/>
    <property type="evidence" value="ECO:0007669"/>
    <property type="project" value="UniProtKB-KW"/>
</dbReference>
<dbReference type="GO" id="GO:0004831">
    <property type="term" value="F:tyrosine-tRNA ligase activity"/>
    <property type="evidence" value="ECO:0007669"/>
    <property type="project" value="UniProtKB-EC"/>
</dbReference>
<dbReference type="InterPro" id="IPR002305">
    <property type="entry name" value="aa-tRNA-synth_Ic"/>
</dbReference>
<evidence type="ECO:0000256" key="10">
    <source>
        <dbReference type="RuleBase" id="RU361234"/>
    </source>
</evidence>
<dbReference type="GO" id="GO:0003723">
    <property type="term" value="F:RNA binding"/>
    <property type="evidence" value="ECO:0007669"/>
    <property type="project" value="UniProtKB-KW"/>
</dbReference>
<keyword evidence="5 10" id="KW-0648">Protein biosynthesis</keyword>
<dbReference type="EC" id="6.1.1.1" evidence="1 10"/>
<keyword evidence="12" id="KW-1185">Reference proteome</keyword>
<dbReference type="Pfam" id="PF00579">
    <property type="entry name" value="tRNA-synt_1b"/>
    <property type="match status" value="1"/>
</dbReference>
<dbReference type="NCBIfam" id="TIGR00234">
    <property type="entry name" value="tyrS"/>
    <property type="match status" value="1"/>
</dbReference>
<dbReference type="AlphaFoldDB" id="A0A9P8PSF9"/>
<dbReference type="GO" id="GO:0005739">
    <property type="term" value="C:mitochondrion"/>
    <property type="evidence" value="ECO:0007669"/>
    <property type="project" value="TreeGrafter"/>
</dbReference>
<dbReference type="Gene3D" id="1.10.240.10">
    <property type="entry name" value="Tyrosyl-Transfer RNA Synthetase"/>
    <property type="match status" value="1"/>
</dbReference>
<sequence length="477" mass="53817">MSLRRLFSTTRQVRAFPLAVSDLLARHSIDTRVGDFEADANEPIIDHLRRRSLIETVVNEDHLARLAREKTLGLYCGADPTAKSLHLGNLLPLMVLLHFNLRGHSITALVGGATGTVGDPSGKTTERAQMEQQERLDNVARIEAQFEQFFSNGRRYATSRNHLLDRRHGEVAVRNNHDWWKDMGFLEFLARYGRFIRVNQMLSRESIRSRLDSEQGIGFNEFTYQLLQAYDFYYLNENHGVDVQVGGNDQYGNIVAGLDLIDRLHPGERKKAFGVTVPLLTTANGVKFGKSAGNAVFIDKSLTPSFQLYQFLYNTLDEDVAKLLYKFSLLPTALIERVCEFHRHNRALRLGQRLLAVELCDLLHGNGEGRANMVISDALYEDTELDVDEVLAAFRRQNMITAVGKEELASVGDLLHRKLAGVSKKEIKRLLAGGAVSVGKQRVKLSRWDDPVDRSLVVDGRLLLIRTGKQVHVFEVK</sequence>
<dbReference type="PRINTS" id="PR01040">
    <property type="entry name" value="TRNASYNTHTYR"/>
</dbReference>
<name>A0A9P8PSF9_9ASCO</name>
<organism evidence="11 12">
    <name type="scientific">Ogataea polymorpha</name>
    <dbReference type="NCBI Taxonomy" id="460523"/>
    <lineage>
        <taxon>Eukaryota</taxon>
        <taxon>Fungi</taxon>
        <taxon>Dikarya</taxon>
        <taxon>Ascomycota</taxon>
        <taxon>Saccharomycotina</taxon>
        <taxon>Pichiomycetes</taxon>
        <taxon>Pichiales</taxon>
        <taxon>Pichiaceae</taxon>
        <taxon>Ogataea</taxon>
    </lineage>
</organism>
<evidence type="ECO:0000256" key="2">
    <source>
        <dbReference type="ARBA" id="ARBA00022598"/>
    </source>
</evidence>
<keyword evidence="6 10" id="KW-0030">Aminoacyl-tRNA synthetase</keyword>
<keyword evidence="9" id="KW-0694">RNA-binding</keyword>
<proteinExistence type="inferred from homology"/>
<dbReference type="InterPro" id="IPR001412">
    <property type="entry name" value="aa-tRNA-synth_I_CS"/>
</dbReference>
<evidence type="ECO:0000256" key="6">
    <source>
        <dbReference type="ARBA" id="ARBA00023146"/>
    </source>
</evidence>